<dbReference type="AlphaFoldDB" id="A0A3N1CQC6"/>
<comment type="caution">
    <text evidence="2">The sequence shown here is derived from an EMBL/GenBank/DDBJ whole genome shotgun (WGS) entry which is preliminary data.</text>
</comment>
<accession>A0A3N1CQC6</accession>
<dbReference type="InterPro" id="IPR027417">
    <property type="entry name" value="P-loop_NTPase"/>
</dbReference>
<proteinExistence type="predicted"/>
<keyword evidence="3" id="KW-1185">Reference proteome</keyword>
<dbReference type="Proteomes" id="UP000272400">
    <property type="component" value="Unassembled WGS sequence"/>
</dbReference>
<sequence>MLNSHPELAIPHETYFVVPAWRRRDAFGDLTEEAERRAVARWIVETPKTRYPRLALTEDELSDALAAAPPTIGSLMAAAFAASAAKQDKPRWGDKRPSYITNMNAVFGLFPNAQFVNIIRDPRGAISSMKRIGWSWGGLPSATEMWTRSIESGDTWRRRLGPDQFMNVYYEDLVTSPEAVVAQLVAFLGLDPAGVEAMLHHHEAKDIPTGTPFTEVAKPVNTDAMRTWEKELTAEDLAFIDHVAGPIMARHGYEPAAPVGAAPDAEKLRKLRKIRSRRTGEIRKRQAVELKRKFTYRHPAASRLHLDD</sequence>
<dbReference type="InterPro" id="IPR026634">
    <property type="entry name" value="TPST-like"/>
</dbReference>
<evidence type="ECO:0000313" key="3">
    <source>
        <dbReference type="Proteomes" id="UP000272400"/>
    </source>
</evidence>
<dbReference type="Pfam" id="PF13469">
    <property type="entry name" value="Sulfotransfer_3"/>
    <property type="match status" value="1"/>
</dbReference>
<evidence type="ECO:0000313" key="2">
    <source>
        <dbReference type="EMBL" id="ROO83519.1"/>
    </source>
</evidence>
<dbReference type="PANTHER" id="PTHR12788:SF10">
    <property type="entry name" value="PROTEIN-TYROSINE SULFOTRANSFERASE"/>
    <property type="match status" value="1"/>
</dbReference>
<evidence type="ECO:0000256" key="1">
    <source>
        <dbReference type="ARBA" id="ARBA00022679"/>
    </source>
</evidence>
<dbReference type="EMBL" id="RJKE01000001">
    <property type="protein sequence ID" value="ROO83519.1"/>
    <property type="molecule type" value="Genomic_DNA"/>
</dbReference>
<organism evidence="2 3">
    <name type="scientific">Actinocorallia herbida</name>
    <dbReference type="NCBI Taxonomy" id="58109"/>
    <lineage>
        <taxon>Bacteria</taxon>
        <taxon>Bacillati</taxon>
        <taxon>Actinomycetota</taxon>
        <taxon>Actinomycetes</taxon>
        <taxon>Streptosporangiales</taxon>
        <taxon>Thermomonosporaceae</taxon>
        <taxon>Actinocorallia</taxon>
    </lineage>
</organism>
<keyword evidence="1 2" id="KW-0808">Transferase</keyword>
<dbReference type="SUPFAM" id="SSF52540">
    <property type="entry name" value="P-loop containing nucleoside triphosphate hydrolases"/>
    <property type="match status" value="1"/>
</dbReference>
<dbReference type="GO" id="GO:0008476">
    <property type="term" value="F:protein-tyrosine sulfotransferase activity"/>
    <property type="evidence" value="ECO:0007669"/>
    <property type="project" value="InterPro"/>
</dbReference>
<gene>
    <name evidence="2" type="ORF">EDD29_1022</name>
</gene>
<name>A0A3N1CQC6_9ACTN</name>
<dbReference type="PANTHER" id="PTHR12788">
    <property type="entry name" value="PROTEIN-TYROSINE SULFOTRANSFERASE 2"/>
    <property type="match status" value="1"/>
</dbReference>
<protein>
    <submittedName>
        <fullName evidence="2">Sulfotransferase family protein</fullName>
    </submittedName>
</protein>
<dbReference type="Gene3D" id="3.40.50.300">
    <property type="entry name" value="P-loop containing nucleotide triphosphate hydrolases"/>
    <property type="match status" value="1"/>
</dbReference>
<reference evidence="2 3" key="1">
    <citation type="submission" date="2018-11" db="EMBL/GenBank/DDBJ databases">
        <title>Sequencing the genomes of 1000 actinobacteria strains.</title>
        <authorList>
            <person name="Klenk H.-P."/>
        </authorList>
    </citation>
    <scope>NUCLEOTIDE SEQUENCE [LARGE SCALE GENOMIC DNA]</scope>
    <source>
        <strain evidence="2 3">DSM 44254</strain>
    </source>
</reference>